<keyword evidence="1 6" id="KW-0285">Flavoprotein</keyword>
<dbReference type="EC" id="1.7.1.17" evidence="6"/>
<evidence type="ECO:0000313" key="8">
    <source>
        <dbReference type="EMBL" id="AGC72655.1"/>
    </source>
</evidence>
<evidence type="ECO:0000256" key="5">
    <source>
        <dbReference type="ARBA" id="ARBA00048542"/>
    </source>
</evidence>
<organism evidence="8">
    <name type="scientific">uncultured bacterium A1Q1_fos_565</name>
    <dbReference type="NCBI Taxonomy" id="1256585"/>
    <lineage>
        <taxon>Bacteria</taxon>
        <taxon>environmental samples</taxon>
    </lineage>
</organism>
<dbReference type="Pfam" id="PF02525">
    <property type="entry name" value="Flavodoxin_2"/>
    <property type="match status" value="1"/>
</dbReference>
<evidence type="ECO:0000256" key="1">
    <source>
        <dbReference type="ARBA" id="ARBA00022630"/>
    </source>
</evidence>
<evidence type="ECO:0000259" key="7">
    <source>
        <dbReference type="Pfam" id="PF02525"/>
    </source>
</evidence>
<comment type="subunit">
    <text evidence="6">Homodimer.</text>
</comment>
<comment type="cofactor">
    <cofactor evidence="6">
        <name>FMN</name>
        <dbReference type="ChEBI" id="CHEBI:58210"/>
    </cofactor>
    <text evidence="6">Binds 1 FMN per subunit.</text>
</comment>
<dbReference type="GO" id="GO:0010181">
    <property type="term" value="F:FMN binding"/>
    <property type="evidence" value="ECO:0007669"/>
    <property type="project" value="UniProtKB-UniRule"/>
</dbReference>
<dbReference type="AlphaFoldDB" id="L7W206"/>
<sequence length="212" mass="23582">MPIALDVNVLPRGKTSRTRKLHEAFFAAWHAKHPDGQRISVNLAEDYRTLPVFDEWDITAKFEMLYGEGHLDDKGAERWNALTQLTDQLHAADLVVISTPMWNFSIPWHLKRWIDCVVQGRLTFEFVGGQFQGLLTGRKAVILSSRDGLYTPGTSLAALDFQMPYLRTILGFLGLAPIHEVVAEPMMLAGVEAGIAALEVAVEKARALGSEL</sequence>
<comment type="catalytic activity">
    <reaction evidence="6">
        <text>2 a quinone + NADH + H(+) = 2 a 1,4-benzosemiquinone + NAD(+)</text>
        <dbReference type="Rhea" id="RHEA:65952"/>
        <dbReference type="ChEBI" id="CHEBI:15378"/>
        <dbReference type="ChEBI" id="CHEBI:57540"/>
        <dbReference type="ChEBI" id="CHEBI:57945"/>
        <dbReference type="ChEBI" id="CHEBI:132124"/>
        <dbReference type="ChEBI" id="CHEBI:134225"/>
    </reaction>
</comment>
<comment type="function">
    <text evidence="6">Quinone reductase that provides resistance to thiol-specific stress caused by electrophilic quinones.</text>
</comment>
<dbReference type="GO" id="GO:0009055">
    <property type="term" value="F:electron transfer activity"/>
    <property type="evidence" value="ECO:0007669"/>
    <property type="project" value="UniProtKB-UniRule"/>
</dbReference>
<dbReference type="InterPro" id="IPR050104">
    <property type="entry name" value="FMN-dep_NADH:Q_OxRdtase_AzoR1"/>
</dbReference>
<dbReference type="Gene3D" id="3.40.50.360">
    <property type="match status" value="1"/>
</dbReference>
<comment type="catalytic activity">
    <reaction evidence="5">
        <text>N,N-dimethyl-1,4-phenylenediamine + anthranilate + 2 NAD(+) = 2-(4-dimethylaminophenyl)diazenylbenzoate + 2 NADH + 2 H(+)</text>
        <dbReference type="Rhea" id="RHEA:55872"/>
        <dbReference type="ChEBI" id="CHEBI:15378"/>
        <dbReference type="ChEBI" id="CHEBI:15783"/>
        <dbReference type="ChEBI" id="CHEBI:16567"/>
        <dbReference type="ChEBI" id="CHEBI:57540"/>
        <dbReference type="ChEBI" id="CHEBI:57945"/>
        <dbReference type="ChEBI" id="CHEBI:71579"/>
        <dbReference type="EC" id="1.7.1.17"/>
    </reaction>
    <physiologicalReaction direction="right-to-left" evidence="5">
        <dbReference type="Rhea" id="RHEA:55874"/>
    </physiologicalReaction>
</comment>
<gene>
    <name evidence="6" type="primary">azoR</name>
</gene>
<dbReference type="GO" id="GO:0016655">
    <property type="term" value="F:oxidoreductase activity, acting on NAD(P)H, quinone or similar compound as acceptor"/>
    <property type="evidence" value="ECO:0007669"/>
    <property type="project" value="InterPro"/>
</dbReference>
<comment type="similarity">
    <text evidence="6">Belongs to the azoreductase type 1 family.</text>
</comment>
<feature type="binding site" evidence="6">
    <location>
        <begin position="101"/>
        <end position="104"/>
    </location>
    <ligand>
        <name>FMN</name>
        <dbReference type="ChEBI" id="CHEBI:58210"/>
    </ligand>
</feature>
<dbReference type="PANTHER" id="PTHR43741">
    <property type="entry name" value="FMN-DEPENDENT NADH-AZOREDUCTASE 1"/>
    <property type="match status" value="1"/>
</dbReference>
<evidence type="ECO:0000256" key="3">
    <source>
        <dbReference type="ARBA" id="ARBA00023002"/>
    </source>
</evidence>
<evidence type="ECO:0000256" key="2">
    <source>
        <dbReference type="ARBA" id="ARBA00022643"/>
    </source>
</evidence>
<dbReference type="EC" id="1.6.5.-" evidence="6"/>
<dbReference type="InterPro" id="IPR029039">
    <property type="entry name" value="Flavoprotein-like_sf"/>
</dbReference>
<dbReference type="GO" id="GO:0016652">
    <property type="term" value="F:oxidoreductase activity, acting on NAD(P)H as acceptor"/>
    <property type="evidence" value="ECO:0007669"/>
    <property type="project" value="UniProtKB-UniRule"/>
</dbReference>
<dbReference type="InterPro" id="IPR023048">
    <property type="entry name" value="NADH:quinone_OxRdtase_FMN_depd"/>
</dbReference>
<dbReference type="HAMAP" id="MF_01216">
    <property type="entry name" value="Azoreductase_type1"/>
    <property type="match status" value="1"/>
</dbReference>
<keyword evidence="2 6" id="KW-0288">FMN</keyword>
<name>L7W206_9BACT</name>
<proteinExistence type="inferred from homology"/>
<evidence type="ECO:0000256" key="4">
    <source>
        <dbReference type="ARBA" id="ARBA00023027"/>
    </source>
</evidence>
<evidence type="ECO:0000256" key="6">
    <source>
        <dbReference type="HAMAP-Rule" id="MF_01216"/>
    </source>
</evidence>
<dbReference type="PANTHER" id="PTHR43741:SF4">
    <property type="entry name" value="FMN-DEPENDENT NADH:QUINONE OXIDOREDUCTASE"/>
    <property type="match status" value="1"/>
</dbReference>
<reference evidence="8" key="1">
    <citation type="submission" date="2012-09" db="EMBL/GenBank/DDBJ databases">
        <title>Metagenomic Characterization of a Microbial Community in Wastewater Detects High Levels of Antibiotic Resistance.</title>
        <authorList>
            <person name="Abrams M."/>
            <person name="Caldwell A."/>
            <person name="Vandaei E."/>
            <person name="Lee W."/>
            <person name="Perrott J."/>
            <person name="Khan S.Y."/>
            <person name="Ta J."/>
            <person name="Romero D."/>
            <person name="Nguyen V."/>
            <person name="Pourmand N."/>
            <person name="Ouverney C.C."/>
        </authorList>
    </citation>
    <scope>NUCLEOTIDE SEQUENCE</scope>
</reference>
<comment type="caution">
    <text evidence="6">Lacks conserved residue(s) required for the propagation of feature annotation.</text>
</comment>
<protein>
    <recommendedName>
        <fullName evidence="6">FMN dependent NADH:quinone oxidoreductase</fullName>
        <ecNumber evidence="6">1.6.5.-</ecNumber>
    </recommendedName>
    <alternativeName>
        <fullName evidence="6">Azo-dye reductase</fullName>
    </alternativeName>
    <alternativeName>
        <fullName evidence="6">FMN-dependent NADH-azo compound oxidoreductase</fullName>
    </alternativeName>
    <alternativeName>
        <fullName evidence="6">FMN-dependent NADH-azoreductase</fullName>
        <ecNumber evidence="6">1.7.1.17</ecNumber>
    </alternativeName>
</protein>
<keyword evidence="4 6" id="KW-0520">NAD</keyword>
<dbReference type="InterPro" id="IPR003680">
    <property type="entry name" value="Flavodoxin_fold"/>
</dbReference>
<comment type="function">
    <text evidence="6">Also exhibits azoreductase activity. Catalyzes the reductive cleavage of the azo bond in aromatic azo compounds to the corresponding amines.</text>
</comment>
<keyword evidence="3 6" id="KW-0560">Oxidoreductase</keyword>
<feature type="domain" description="Flavodoxin-like fold" evidence="7">
    <location>
        <begin position="7"/>
        <end position="207"/>
    </location>
</feature>
<accession>L7W206</accession>
<dbReference type="SUPFAM" id="SSF52218">
    <property type="entry name" value="Flavoproteins"/>
    <property type="match status" value="1"/>
</dbReference>
<dbReference type="EMBL" id="JX649908">
    <property type="protein sequence ID" value="AGC72655.1"/>
    <property type="molecule type" value="Genomic_DNA"/>
</dbReference>